<evidence type="ECO:0000256" key="7">
    <source>
        <dbReference type="ARBA" id="ARBA00023237"/>
    </source>
</evidence>
<dbReference type="Pfam" id="PF00593">
    <property type="entry name" value="TonB_dep_Rec_b-barrel"/>
    <property type="match status" value="1"/>
</dbReference>
<evidence type="ECO:0000256" key="6">
    <source>
        <dbReference type="ARBA" id="ARBA00023136"/>
    </source>
</evidence>
<keyword evidence="5 9" id="KW-0798">TonB box</keyword>
<keyword evidence="3 8" id="KW-1134">Transmembrane beta strand</keyword>
<dbReference type="GO" id="GO:0033214">
    <property type="term" value="P:siderophore-iron import into cell"/>
    <property type="evidence" value="ECO:0007669"/>
    <property type="project" value="TreeGrafter"/>
</dbReference>
<evidence type="ECO:0000259" key="10">
    <source>
        <dbReference type="Pfam" id="PF00593"/>
    </source>
</evidence>
<dbReference type="PANTHER" id="PTHR30442">
    <property type="entry name" value="IRON III DICITRATE TRANSPORT PROTEIN FECA"/>
    <property type="match status" value="1"/>
</dbReference>
<evidence type="ECO:0000256" key="4">
    <source>
        <dbReference type="ARBA" id="ARBA00022692"/>
    </source>
</evidence>
<evidence type="ECO:0000256" key="3">
    <source>
        <dbReference type="ARBA" id="ARBA00022452"/>
    </source>
</evidence>
<keyword evidence="13" id="KW-1185">Reference proteome</keyword>
<gene>
    <name evidence="12" type="ORF">DIT68_13530</name>
</gene>
<dbReference type="InterPro" id="IPR036942">
    <property type="entry name" value="Beta-barrel_TonB_sf"/>
</dbReference>
<dbReference type="PANTHER" id="PTHR30442:SF0">
    <property type="entry name" value="FE(3+) DICITRATE TRANSPORT PROTEIN FECA"/>
    <property type="match status" value="1"/>
</dbReference>
<dbReference type="InterPro" id="IPR000531">
    <property type="entry name" value="Beta-barrel_TonB"/>
</dbReference>
<dbReference type="Pfam" id="PF07715">
    <property type="entry name" value="Plug"/>
    <property type="match status" value="1"/>
</dbReference>
<dbReference type="Gene3D" id="2.170.130.10">
    <property type="entry name" value="TonB-dependent receptor, plug domain"/>
    <property type="match status" value="1"/>
</dbReference>
<reference evidence="12 13" key="2">
    <citation type="submission" date="2018-05" db="EMBL/GenBank/DDBJ databases">
        <authorList>
            <person name="Lanie J.A."/>
            <person name="Ng W.-L."/>
            <person name="Kazmierczak K.M."/>
            <person name="Andrzejewski T.M."/>
            <person name="Davidsen T.M."/>
            <person name="Wayne K.J."/>
            <person name="Tettelin H."/>
            <person name="Glass J.I."/>
            <person name="Rusch D."/>
            <person name="Podicherti R."/>
            <person name="Tsui H.-C.T."/>
            <person name="Winkler M.E."/>
        </authorList>
    </citation>
    <scope>NUCLEOTIDE SEQUENCE [LARGE SCALE GENOMIC DNA]</scope>
    <source>
        <strain evidence="12 13">C305</strain>
    </source>
</reference>
<name>A0A2U2X559_9FLAO</name>
<reference evidence="12 13" key="1">
    <citation type="submission" date="2018-05" db="EMBL/GenBank/DDBJ databases">
        <title>Brumimicrobium oceani sp. nov., isolated from coastal sediment.</title>
        <authorList>
            <person name="Kou Y."/>
        </authorList>
    </citation>
    <scope>NUCLEOTIDE SEQUENCE [LARGE SCALE GENOMIC DNA]</scope>
    <source>
        <strain evidence="12 13">C305</strain>
    </source>
</reference>
<dbReference type="AlphaFoldDB" id="A0A2U2X559"/>
<evidence type="ECO:0000313" key="13">
    <source>
        <dbReference type="Proteomes" id="UP000245370"/>
    </source>
</evidence>
<sequence length="809" mass="90689">MRAVFFIISFLMASIVFGQEKYNGIVVDQFNEALPGIKVQNLISKDLARSSLNGEFVIRAKHGDTIQFTFNQFDTLRVLAGVDIATKGESRLKMCYETQAIGEVIIVKKRMADFNVGFMPPIKGVRLNTGTNSIIELENLSGAKSTGNAREMYAKVPGLNIWENDGAGIQIGIGGRGLSPKRTANFNTRQNGYDISADALGYPESYYTPPIEALKSIEIIRGSAALQFGTQFGGLLNFEVLDPVKHTPFQLTSRNTLGGYGYFSTFNRISGTHNRMFYQAYHQYKKGDGYRENSEFFQHQAFAQFGYYLNENWTVSAEFTHMNYVTKQAGGLTDLGFEEDPKQSIRDRNWFAVDWNLLALKSTYEINQSTTFDIRAFGMISNRRTIGFLGKITQTDLGGNREMIYSDFMNGGVEARFMKKYSWYSEDDKITPKVKGALLVGARVYQGETQTKQGTAADGDDANFMFINPDDVEGSSFIYPSVNQALFAENMFFIGKKWRVNLGVRIENISTSSEGFYKQYVVHPLNFDTLSITRASDSNSISRTVPLFGTGVSYKVGKNSSLYSNLTQNYRAINFTDIRVTNPNVVVDPNIKDEYGFTSELGFRGLLKDVLIYDLSAFYIFYGDKIGLAPKPKTVKKERTNIGDAQNYGIESFAEIDWLKLGEKERNWALKTFVNASYINANYITSKEANYVGNKVEYVSTFMVKSGISSSFKNWTLKVQGSFNSPQFSDASNAVEPTGDAVIGEVPAYMVFDFSGNYKFKKYFQVEFGVNNFTNASYFTRRATGYPGPGILPSDGINGYVTLQFKFAK</sequence>
<dbReference type="SUPFAM" id="SSF56935">
    <property type="entry name" value="Porins"/>
    <property type="match status" value="1"/>
</dbReference>
<dbReference type="InterPro" id="IPR037066">
    <property type="entry name" value="Plug_dom_sf"/>
</dbReference>
<evidence type="ECO:0000313" key="12">
    <source>
        <dbReference type="EMBL" id="PWH82913.1"/>
    </source>
</evidence>
<accession>A0A2U2X559</accession>
<dbReference type="InterPro" id="IPR012910">
    <property type="entry name" value="Plug_dom"/>
</dbReference>
<proteinExistence type="inferred from homology"/>
<dbReference type="EMBL" id="QFRJ01000013">
    <property type="protein sequence ID" value="PWH82913.1"/>
    <property type="molecule type" value="Genomic_DNA"/>
</dbReference>
<evidence type="ECO:0000256" key="1">
    <source>
        <dbReference type="ARBA" id="ARBA00004571"/>
    </source>
</evidence>
<dbReference type="Gene3D" id="2.40.170.20">
    <property type="entry name" value="TonB-dependent receptor, beta-barrel domain"/>
    <property type="match status" value="1"/>
</dbReference>
<keyword evidence="6 8" id="KW-0472">Membrane</keyword>
<dbReference type="GO" id="GO:0009279">
    <property type="term" value="C:cell outer membrane"/>
    <property type="evidence" value="ECO:0007669"/>
    <property type="project" value="UniProtKB-SubCell"/>
</dbReference>
<keyword evidence="4 8" id="KW-0812">Transmembrane</keyword>
<evidence type="ECO:0000256" key="9">
    <source>
        <dbReference type="RuleBase" id="RU003357"/>
    </source>
</evidence>
<dbReference type="InterPro" id="IPR039426">
    <property type="entry name" value="TonB-dep_rcpt-like"/>
</dbReference>
<organism evidence="12 13">
    <name type="scientific">Brumimicrobium oceani</name>
    <dbReference type="NCBI Taxonomy" id="2100725"/>
    <lineage>
        <taxon>Bacteria</taxon>
        <taxon>Pseudomonadati</taxon>
        <taxon>Bacteroidota</taxon>
        <taxon>Flavobacteriia</taxon>
        <taxon>Flavobacteriales</taxon>
        <taxon>Crocinitomicaceae</taxon>
        <taxon>Brumimicrobium</taxon>
    </lineage>
</organism>
<keyword evidence="2 8" id="KW-0813">Transport</keyword>
<evidence type="ECO:0008006" key="14">
    <source>
        <dbReference type="Google" id="ProtNLM"/>
    </source>
</evidence>
<evidence type="ECO:0000256" key="5">
    <source>
        <dbReference type="ARBA" id="ARBA00023077"/>
    </source>
</evidence>
<comment type="subcellular location">
    <subcellularLocation>
        <location evidence="1 8">Cell outer membrane</location>
        <topology evidence="1 8">Multi-pass membrane protein</topology>
    </subcellularLocation>
</comment>
<dbReference type="Proteomes" id="UP000245370">
    <property type="component" value="Unassembled WGS sequence"/>
</dbReference>
<keyword evidence="7 8" id="KW-0998">Cell outer membrane</keyword>
<evidence type="ECO:0000259" key="11">
    <source>
        <dbReference type="Pfam" id="PF07715"/>
    </source>
</evidence>
<evidence type="ECO:0000256" key="8">
    <source>
        <dbReference type="PROSITE-ProRule" id="PRU01360"/>
    </source>
</evidence>
<protein>
    <recommendedName>
        <fullName evidence="14">TonB-dependent receptor</fullName>
    </recommendedName>
</protein>
<evidence type="ECO:0000256" key="2">
    <source>
        <dbReference type="ARBA" id="ARBA00022448"/>
    </source>
</evidence>
<feature type="domain" description="TonB-dependent receptor-like beta-barrel" evidence="10">
    <location>
        <begin position="345"/>
        <end position="772"/>
    </location>
</feature>
<feature type="domain" description="TonB-dependent receptor plug" evidence="11">
    <location>
        <begin position="133"/>
        <end position="231"/>
    </location>
</feature>
<comment type="caution">
    <text evidence="12">The sequence shown here is derived from an EMBL/GenBank/DDBJ whole genome shotgun (WGS) entry which is preliminary data.</text>
</comment>
<dbReference type="PROSITE" id="PS52016">
    <property type="entry name" value="TONB_DEPENDENT_REC_3"/>
    <property type="match status" value="1"/>
</dbReference>
<comment type="similarity">
    <text evidence="8 9">Belongs to the TonB-dependent receptor family.</text>
</comment>